<reference evidence="2" key="1">
    <citation type="submission" date="2015-06" db="UniProtKB">
        <authorList>
            <consortium name="EnsemblPlants"/>
        </authorList>
    </citation>
    <scope>IDENTIFICATION</scope>
</reference>
<dbReference type="EnsemblPlants" id="EMT14077">
    <property type="protein sequence ID" value="EMT14077"/>
    <property type="gene ID" value="F775_08050"/>
</dbReference>
<sequence>MGQPWPTLLPARQRKAKKWRRQAIWEKEPPRPTADSSFYWIRGVVPSATAGAEFSCTVVVGHLGGAAECGGKKKESPTQSMKSTGKVNPEAPGWTRRLRVGRAPPHRAPCPGRVTLLEEAIRRESLSSRIAGLAAPVKPQLFMSLTCGEKGTKDLVKRLRGNNVKLNKVYNIVGSFFGSSQRLRMCLSQSGLLRNLCGRISRDQADHADVNKTLAVFKEIQRNDPEFTY</sequence>
<dbReference type="AlphaFoldDB" id="R7W2T0"/>
<name>R7W2T0_AEGTA</name>
<evidence type="ECO:0000256" key="1">
    <source>
        <dbReference type="SAM" id="MobiDB-lite"/>
    </source>
</evidence>
<protein>
    <submittedName>
        <fullName evidence="2">Uncharacterized protein</fullName>
    </submittedName>
</protein>
<dbReference type="PANTHER" id="PTHR47482:SF5">
    <property type="entry name" value="FAR1 DOMAIN-CONTAINING PROTEIN"/>
    <property type="match status" value="1"/>
</dbReference>
<accession>R7W2T0</accession>
<evidence type="ECO:0000313" key="2">
    <source>
        <dbReference type="EnsemblPlants" id="EMT14077"/>
    </source>
</evidence>
<feature type="compositionally biased region" description="Polar residues" evidence="1">
    <location>
        <begin position="77"/>
        <end position="86"/>
    </location>
</feature>
<proteinExistence type="predicted"/>
<organism evidence="2">
    <name type="scientific">Aegilops tauschii</name>
    <name type="common">Tausch's goatgrass</name>
    <name type="synonym">Aegilops squarrosa</name>
    <dbReference type="NCBI Taxonomy" id="37682"/>
    <lineage>
        <taxon>Eukaryota</taxon>
        <taxon>Viridiplantae</taxon>
        <taxon>Streptophyta</taxon>
        <taxon>Embryophyta</taxon>
        <taxon>Tracheophyta</taxon>
        <taxon>Spermatophyta</taxon>
        <taxon>Magnoliopsida</taxon>
        <taxon>Liliopsida</taxon>
        <taxon>Poales</taxon>
        <taxon>Poaceae</taxon>
        <taxon>BOP clade</taxon>
        <taxon>Pooideae</taxon>
        <taxon>Triticodae</taxon>
        <taxon>Triticeae</taxon>
        <taxon>Triticinae</taxon>
        <taxon>Aegilops</taxon>
    </lineage>
</organism>
<dbReference type="PANTHER" id="PTHR47482">
    <property type="entry name" value="OS11G0632001 PROTEIN"/>
    <property type="match status" value="1"/>
</dbReference>
<feature type="region of interest" description="Disordered" evidence="1">
    <location>
        <begin position="67"/>
        <end position="92"/>
    </location>
</feature>